<dbReference type="AlphaFoldDB" id="A0A2S2QQ77"/>
<dbReference type="PROSITE" id="PS00028">
    <property type="entry name" value="ZINC_FINGER_C2H2_1"/>
    <property type="match status" value="1"/>
</dbReference>
<dbReference type="PROSITE" id="PS50157">
    <property type="entry name" value="ZINC_FINGER_C2H2_2"/>
    <property type="match status" value="2"/>
</dbReference>
<evidence type="ECO:0000256" key="2">
    <source>
        <dbReference type="SAM" id="Phobius"/>
    </source>
</evidence>
<evidence type="ECO:0000256" key="1">
    <source>
        <dbReference type="PROSITE-ProRule" id="PRU00042"/>
    </source>
</evidence>
<gene>
    <name evidence="4" type="primary">lola_9</name>
    <name evidence="4" type="ORF">g.161649</name>
</gene>
<keyword evidence="2" id="KW-1133">Transmembrane helix</keyword>
<dbReference type="SMART" id="SM00355">
    <property type="entry name" value="ZnF_C2H2"/>
    <property type="match status" value="2"/>
</dbReference>
<dbReference type="GO" id="GO:0008270">
    <property type="term" value="F:zinc ion binding"/>
    <property type="evidence" value="ECO:0007669"/>
    <property type="project" value="UniProtKB-KW"/>
</dbReference>
<name>A0A2S2QQ77_9HEMI</name>
<keyword evidence="1" id="KW-0862">Zinc</keyword>
<organism evidence="4">
    <name type="scientific">Sipha flava</name>
    <name type="common">yellow sugarcane aphid</name>
    <dbReference type="NCBI Taxonomy" id="143950"/>
    <lineage>
        <taxon>Eukaryota</taxon>
        <taxon>Metazoa</taxon>
        <taxon>Ecdysozoa</taxon>
        <taxon>Arthropoda</taxon>
        <taxon>Hexapoda</taxon>
        <taxon>Insecta</taxon>
        <taxon>Pterygota</taxon>
        <taxon>Neoptera</taxon>
        <taxon>Paraneoptera</taxon>
        <taxon>Hemiptera</taxon>
        <taxon>Sternorrhyncha</taxon>
        <taxon>Aphidomorpha</taxon>
        <taxon>Aphidoidea</taxon>
        <taxon>Aphididae</taxon>
        <taxon>Sipha</taxon>
    </lineage>
</organism>
<dbReference type="SUPFAM" id="SSF57667">
    <property type="entry name" value="beta-beta-alpha zinc fingers"/>
    <property type="match status" value="1"/>
</dbReference>
<keyword evidence="2" id="KW-0472">Membrane</keyword>
<dbReference type="InterPro" id="IPR013087">
    <property type="entry name" value="Znf_C2H2_type"/>
</dbReference>
<dbReference type="EMBL" id="GGMS01010477">
    <property type="protein sequence ID" value="MBY79680.1"/>
    <property type="molecule type" value="Transcribed_RNA"/>
</dbReference>
<dbReference type="Gene3D" id="3.30.160.60">
    <property type="entry name" value="Classic Zinc Finger"/>
    <property type="match status" value="1"/>
</dbReference>
<evidence type="ECO:0000313" key="4">
    <source>
        <dbReference type="EMBL" id="MBY79680.1"/>
    </source>
</evidence>
<keyword evidence="1" id="KW-0863">Zinc-finger</keyword>
<feature type="domain" description="C2H2-type" evidence="3">
    <location>
        <begin position="53"/>
        <end position="81"/>
    </location>
</feature>
<accession>A0A2S2QQ77</accession>
<sequence>MVLLCALNVIVKLLIYKILLLKCESNLIFIFFVLAEIKIIDIMSLYDNTEDVFLCPQSCGKNYKTIASLNKHVKYECNKPPQYKCYFCNKMCKRPDNINVHMKTVHGFYINYKSKRISKKCSK</sequence>
<protein>
    <submittedName>
        <fullName evidence="4">Longitudinals lacking protein, isoforms A/B/D/L</fullName>
    </submittedName>
</protein>
<feature type="domain" description="C2H2-type" evidence="3">
    <location>
        <begin position="83"/>
        <end position="106"/>
    </location>
</feature>
<dbReference type="Pfam" id="PF00096">
    <property type="entry name" value="zf-C2H2"/>
    <property type="match status" value="1"/>
</dbReference>
<keyword evidence="2" id="KW-0812">Transmembrane</keyword>
<dbReference type="InterPro" id="IPR036236">
    <property type="entry name" value="Znf_C2H2_sf"/>
</dbReference>
<keyword evidence="1" id="KW-0479">Metal-binding</keyword>
<proteinExistence type="predicted"/>
<reference evidence="4" key="1">
    <citation type="submission" date="2018-04" db="EMBL/GenBank/DDBJ databases">
        <title>Transcriptome assembly of Sipha flava.</title>
        <authorList>
            <person name="Scully E.D."/>
            <person name="Geib S.M."/>
            <person name="Palmer N.A."/>
            <person name="Koch K."/>
            <person name="Bradshaw J."/>
            <person name="Heng-Moss T."/>
            <person name="Sarath G."/>
        </authorList>
    </citation>
    <scope>NUCLEOTIDE SEQUENCE</scope>
</reference>
<feature type="transmembrane region" description="Helical" evidence="2">
    <location>
        <begin position="14"/>
        <end position="35"/>
    </location>
</feature>
<evidence type="ECO:0000259" key="3">
    <source>
        <dbReference type="PROSITE" id="PS50157"/>
    </source>
</evidence>